<comment type="caution">
    <text evidence="2">The sequence shown here is derived from an EMBL/GenBank/DDBJ whole genome shotgun (WGS) entry which is preliminary data.</text>
</comment>
<evidence type="ECO:0000313" key="3">
    <source>
        <dbReference type="Proteomes" id="UP000299102"/>
    </source>
</evidence>
<dbReference type="EMBL" id="BGZK01000239">
    <property type="protein sequence ID" value="GBP30915.1"/>
    <property type="molecule type" value="Genomic_DNA"/>
</dbReference>
<accession>A0A4C1UWU8</accession>
<evidence type="ECO:0000256" key="1">
    <source>
        <dbReference type="SAM" id="MobiDB-lite"/>
    </source>
</evidence>
<gene>
    <name evidence="2" type="ORF">EVAR_28555_1</name>
</gene>
<sequence length="88" mass="9962">MITKLTDDTSTVSLRITPVDSPGRPLAPQAGKSCANLENFYNEIWPKIHFVKFVIKSNKYPESLVRKEAEPERSQEPRRCSAPRFAAT</sequence>
<dbReference type="AlphaFoldDB" id="A0A4C1UWU8"/>
<proteinExistence type="predicted"/>
<organism evidence="2 3">
    <name type="scientific">Eumeta variegata</name>
    <name type="common">Bagworm moth</name>
    <name type="synonym">Eumeta japonica</name>
    <dbReference type="NCBI Taxonomy" id="151549"/>
    <lineage>
        <taxon>Eukaryota</taxon>
        <taxon>Metazoa</taxon>
        <taxon>Ecdysozoa</taxon>
        <taxon>Arthropoda</taxon>
        <taxon>Hexapoda</taxon>
        <taxon>Insecta</taxon>
        <taxon>Pterygota</taxon>
        <taxon>Neoptera</taxon>
        <taxon>Endopterygota</taxon>
        <taxon>Lepidoptera</taxon>
        <taxon>Glossata</taxon>
        <taxon>Ditrysia</taxon>
        <taxon>Tineoidea</taxon>
        <taxon>Psychidae</taxon>
        <taxon>Oiketicinae</taxon>
        <taxon>Eumeta</taxon>
    </lineage>
</organism>
<feature type="region of interest" description="Disordered" evidence="1">
    <location>
        <begin position="64"/>
        <end position="88"/>
    </location>
</feature>
<reference evidence="2 3" key="1">
    <citation type="journal article" date="2019" name="Commun. Biol.">
        <title>The bagworm genome reveals a unique fibroin gene that provides high tensile strength.</title>
        <authorList>
            <person name="Kono N."/>
            <person name="Nakamura H."/>
            <person name="Ohtoshi R."/>
            <person name="Tomita M."/>
            <person name="Numata K."/>
            <person name="Arakawa K."/>
        </authorList>
    </citation>
    <scope>NUCLEOTIDE SEQUENCE [LARGE SCALE GENOMIC DNA]</scope>
</reference>
<evidence type="ECO:0000313" key="2">
    <source>
        <dbReference type="EMBL" id="GBP30915.1"/>
    </source>
</evidence>
<name>A0A4C1UWU8_EUMVA</name>
<keyword evidence="3" id="KW-1185">Reference proteome</keyword>
<dbReference type="Proteomes" id="UP000299102">
    <property type="component" value="Unassembled WGS sequence"/>
</dbReference>
<feature type="compositionally biased region" description="Basic and acidic residues" evidence="1">
    <location>
        <begin position="64"/>
        <end position="79"/>
    </location>
</feature>
<protein>
    <submittedName>
        <fullName evidence="2">Uncharacterized protein</fullName>
    </submittedName>
</protein>
<feature type="region of interest" description="Disordered" evidence="1">
    <location>
        <begin position="1"/>
        <end position="26"/>
    </location>
</feature>